<dbReference type="GeneID" id="29116951"/>
<evidence type="ECO:0000313" key="1">
    <source>
        <dbReference type="EMBL" id="OAG16842.1"/>
    </source>
</evidence>
<dbReference type="Proteomes" id="UP000077248">
    <property type="component" value="Unassembled WGS sequence"/>
</dbReference>
<gene>
    <name evidence="1" type="ORF">CC77DRAFT_358249</name>
</gene>
<dbReference type="VEuPathDB" id="FungiDB:CC77DRAFT_358249"/>
<sequence>MSWNFLFRLQRYQHVFSLSSSFGFFGRPERERPPRLMPSTAQSRLRKSPLHALVVPSKIGVGASSATTVSMRHSHMVSLCWMLSTLKRLYEAIASQQSIGFTPTQNAARKSPSAGFSNLVHVYCGVEYCLEMVLLPCACRVGHSHKCRQGLMCSFFESPFEY</sequence>
<keyword evidence="2" id="KW-1185">Reference proteome</keyword>
<evidence type="ECO:0000313" key="2">
    <source>
        <dbReference type="Proteomes" id="UP000077248"/>
    </source>
</evidence>
<dbReference type="KEGG" id="aalt:CC77DRAFT_358249"/>
<accession>A0A177DCJ8</accession>
<protein>
    <submittedName>
        <fullName evidence="1">Uncharacterized protein</fullName>
    </submittedName>
</protein>
<reference evidence="1 2" key="1">
    <citation type="submission" date="2016-05" db="EMBL/GenBank/DDBJ databases">
        <title>Comparative analysis of secretome profiles of manganese(II)-oxidizing ascomycete fungi.</title>
        <authorList>
            <consortium name="DOE Joint Genome Institute"/>
            <person name="Zeiner C.A."/>
            <person name="Purvine S.O."/>
            <person name="Zink E.M."/>
            <person name="Wu S."/>
            <person name="Pasa-Tolic L."/>
            <person name="Chaput D.L."/>
            <person name="Haridas S."/>
            <person name="Grigoriev I.V."/>
            <person name="Santelli C.M."/>
            <person name="Hansel C.M."/>
        </authorList>
    </citation>
    <scope>NUCLEOTIDE SEQUENCE [LARGE SCALE GENOMIC DNA]</scope>
    <source>
        <strain evidence="1 2">SRC1lrK2f</strain>
    </source>
</reference>
<organism evidence="1 2">
    <name type="scientific">Alternaria alternata</name>
    <name type="common">Alternaria rot fungus</name>
    <name type="synonym">Torula alternata</name>
    <dbReference type="NCBI Taxonomy" id="5599"/>
    <lineage>
        <taxon>Eukaryota</taxon>
        <taxon>Fungi</taxon>
        <taxon>Dikarya</taxon>
        <taxon>Ascomycota</taxon>
        <taxon>Pezizomycotina</taxon>
        <taxon>Dothideomycetes</taxon>
        <taxon>Pleosporomycetidae</taxon>
        <taxon>Pleosporales</taxon>
        <taxon>Pleosporineae</taxon>
        <taxon>Pleosporaceae</taxon>
        <taxon>Alternaria</taxon>
        <taxon>Alternaria sect. Alternaria</taxon>
        <taxon>Alternaria alternata complex</taxon>
    </lineage>
</organism>
<dbReference type="AlphaFoldDB" id="A0A177DCJ8"/>
<proteinExistence type="predicted"/>
<dbReference type="RefSeq" id="XP_018382263.1">
    <property type="nucleotide sequence ID" value="XM_018531357.1"/>
</dbReference>
<name>A0A177DCJ8_ALTAL</name>
<dbReference type="EMBL" id="KV441488">
    <property type="protein sequence ID" value="OAG16842.1"/>
    <property type="molecule type" value="Genomic_DNA"/>
</dbReference>